<feature type="transmembrane region" description="Helical" evidence="1">
    <location>
        <begin position="20"/>
        <end position="44"/>
    </location>
</feature>
<dbReference type="Gene3D" id="1.10.287.1260">
    <property type="match status" value="1"/>
</dbReference>
<dbReference type="AlphaFoldDB" id="A0A7X6DPU0"/>
<keyword evidence="1" id="KW-1133">Transmembrane helix</keyword>
<gene>
    <name evidence="2" type="ORF">MNODULE_10535</name>
</gene>
<sequence>MSEAVMKGLAETMETFTRMVAAFVPKLLVMIIIILVGWVITIFLRALARRILLLVRFDHLSEGAGFTSLLRRANLPPPSEVVSRLIFWLVWIGFILLGVSALGFPVLEAQIARFFAYLPQLFIGLLLFVIGLVVANFASRAVLLSLVNANVPSARLLSVLTRLFVILLAAAMALEQMAVATGVVVTAFSIAFGAVMLALAIAFGLGGRDLARRILEEQFTGEPVEKEDEISPL</sequence>
<evidence type="ECO:0008006" key="4">
    <source>
        <dbReference type="Google" id="ProtNLM"/>
    </source>
</evidence>
<comment type="caution">
    <text evidence="2">The sequence shown here is derived from an EMBL/GenBank/DDBJ whole genome shotgun (WGS) entry which is preliminary data.</text>
</comment>
<evidence type="ECO:0000313" key="3">
    <source>
        <dbReference type="Proteomes" id="UP000534783"/>
    </source>
</evidence>
<dbReference type="Pfam" id="PF05552">
    <property type="entry name" value="MS_channel_1st_1"/>
    <property type="match status" value="2"/>
</dbReference>
<organism evidence="2 3">
    <name type="scientific">Candidatus Manganitrophus noduliformans</name>
    <dbReference type="NCBI Taxonomy" id="2606439"/>
    <lineage>
        <taxon>Bacteria</taxon>
        <taxon>Pseudomonadati</taxon>
        <taxon>Nitrospirota</taxon>
        <taxon>Nitrospiria</taxon>
        <taxon>Candidatus Troglogloeales</taxon>
        <taxon>Candidatus Manganitrophaceae</taxon>
        <taxon>Candidatus Manganitrophus</taxon>
    </lineage>
</organism>
<dbReference type="InterPro" id="IPR008910">
    <property type="entry name" value="MSC_TM_helix"/>
</dbReference>
<proteinExistence type="predicted"/>
<dbReference type="Proteomes" id="UP000534783">
    <property type="component" value="Unassembled WGS sequence"/>
</dbReference>
<feature type="transmembrane region" description="Helical" evidence="1">
    <location>
        <begin position="156"/>
        <end position="174"/>
    </location>
</feature>
<keyword evidence="1" id="KW-0472">Membrane</keyword>
<evidence type="ECO:0000256" key="1">
    <source>
        <dbReference type="SAM" id="Phobius"/>
    </source>
</evidence>
<feature type="transmembrane region" description="Helical" evidence="1">
    <location>
        <begin position="180"/>
        <end position="205"/>
    </location>
</feature>
<dbReference type="EMBL" id="VTOW01000002">
    <property type="protein sequence ID" value="NKE71172.1"/>
    <property type="molecule type" value="Genomic_DNA"/>
</dbReference>
<reference evidence="2 3" key="1">
    <citation type="journal article" date="2020" name="Nature">
        <title>Bacterial chemolithoautotrophy via manganese oxidation.</title>
        <authorList>
            <person name="Yu H."/>
            <person name="Leadbetter J.R."/>
        </authorList>
    </citation>
    <scope>NUCLEOTIDE SEQUENCE [LARGE SCALE GENOMIC DNA]</scope>
    <source>
        <strain evidence="2 3">Mn-1</strain>
    </source>
</reference>
<evidence type="ECO:0000313" key="2">
    <source>
        <dbReference type="EMBL" id="NKE71172.1"/>
    </source>
</evidence>
<feature type="transmembrane region" description="Helical" evidence="1">
    <location>
        <begin position="81"/>
        <end position="102"/>
    </location>
</feature>
<name>A0A7X6DPU0_9BACT</name>
<dbReference type="RefSeq" id="WP_168059561.1">
    <property type="nucleotide sequence ID" value="NZ_VTOW01000002.1"/>
</dbReference>
<keyword evidence="3" id="KW-1185">Reference proteome</keyword>
<feature type="transmembrane region" description="Helical" evidence="1">
    <location>
        <begin position="114"/>
        <end position="135"/>
    </location>
</feature>
<protein>
    <recommendedName>
        <fullName evidence="4">CmpX protein</fullName>
    </recommendedName>
</protein>
<accession>A0A7X6DPU0</accession>
<keyword evidence="1" id="KW-0812">Transmembrane</keyword>